<proteinExistence type="predicted"/>
<sequence length="94" mass="10862">MQREKIFLGEYTLLPSVFEVRGREREEKKQFSIAWGREELFRSIGQAKRGRGEADDMQKDGRRTAMVTPGLTFVPPPLGRKSISNEKITHPSWN</sequence>
<protein>
    <submittedName>
        <fullName evidence="2">Uncharacterized protein</fullName>
    </submittedName>
</protein>
<feature type="compositionally biased region" description="Basic and acidic residues" evidence="1">
    <location>
        <begin position="50"/>
        <end position="63"/>
    </location>
</feature>
<organism evidence="2 3">
    <name type="scientific">Trichonephila inaurata madagascariensis</name>
    <dbReference type="NCBI Taxonomy" id="2747483"/>
    <lineage>
        <taxon>Eukaryota</taxon>
        <taxon>Metazoa</taxon>
        <taxon>Ecdysozoa</taxon>
        <taxon>Arthropoda</taxon>
        <taxon>Chelicerata</taxon>
        <taxon>Arachnida</taxon>
        <taxon>Araneae</taxon>
        <taxon>Araneomorphae</taxon>
        <taxon>Entelegynae</taxon>
        <taxon>Araneoidea</taxon>
        <taxon>Nephilidae</taxon>
        <taxon>Trichonephila</taxon>
        <taxon>Trichonephila inaurata</taxon>
    </lineage>
</organism>
<dbReference type="AlphaFoldDB" id="A0A8X6WPH9"/>
<feature type="compositionally biased region" description="Basic and acidic residues" evidence="1">
    <location>
        <begin position="83"/>
        <end position="94"/>
    </location>
</feature>
<reference evidence="2" key="1">
    <citation type="submission" date="2020-08" db="EMBL/GenBank/DDBJ databases">
        <title>Multicomponent nature underlies the extraordinary mechanical properties of spider dragline silk.</title>
        <authorList>
            <person name="Kono N."/>
            <person name="Nakamura H."/>
            <person name="Mori M."/>
            <person name="Yoshida Y."/>
            <person name="Ohtoshi R."/>
            <person name="Malay A.D."/>
            <person name="Moran D.A.P."/>
            <person name="Tomita M."/>
            <person name="Numata K."/>
            <person name="Arakawa K."/>
        </authorList>
    </citation>
    <scope>NUCLEOTIDE SEQUENCE</scope>
</reference>
<evidence type="ECO:0000313" key="2">
    <source>
        <dbReference type="EMBL" id="GFY38968.1"/>
    </source>
</evidence>
<gene>
    <name evidence="2" type="ORF">TNIN_121861</name>
</gene>
<dbReference type="Proteomes" id="UP000886998">
    <property type="component" value="Unassembled WGS sequence"/>
</dbReference>
<name>A0A8X6WPH9_9ARAC</name>
<comment type="caution">
    <text evidence="2">The sequence shown here is derived from an EMBL/GenBank/DDBJ whole genome shotgun (WGS) entry which is preliminary data.</text>
</comment>
<feature type="region of interest" description="Disordered" evidence="1">
    <location>
        <begin position="46"/>
        <end position="94"/>
    </location>
</feature>
<dbReference type="EMBL" id="BMAV01001134">
    <property type="protein sequence ID" value="GFY38968.1"/>
    <property type="molecule type" value="Genomic_DNA"/>
</dbReference>
<accession>A0A8X6WPH9</accession>
<evidence type="ECO:0000313" key="3">
    <source>
        <dbReference type="Proteomes" id="UP000886998"/>
    </source>
</evidence>
<evidence type="ECO:0000256" key="1">
    <source>
        <dbReference type="SAM" id="MobiDB-lite"/>
    </source>
</evidence>
<keyword evidence="3" id="KW-1185">Reference proteome</keyword>